<dbReference type="EMBL" id="JARFPK010000024">
    <property type="protein sequence ID" value="MDF0590994.1"/>
    <property type="molecule type" value="Genomic_DNA"/>
</dbReference>
<dbReference type="SUPFAM" id="SSF55469">
    <property type="entry name" value="FMN-dependent nitroreductase-like"/>
    <property type="match status" value="1"/>
</dbReference>
<organism evidence="3 4">
    <name type="scientific">Candidatus Methanocrinis natronophilus</name>
    <dbReference type="NCBI Taxonomy" id="3033396"/>
    <lineage>
        <taxon>Archaea</taxon>
        <taxon>Methanobacteriati</taxon>
        <taxon>Methanobacteriota</taxon>
        <taxon>Stenosarchaea group</taxon>
        <taxon>Methanomicrobia</taxon>
        <taxon>Methanotrichales</taxon>
        <taxon>Methanotrichaceae</taxon>
        <taxon>Methanocrinis</taxon>
    </lineage>
</organism>
<feature type="compositionally biased region" description="Pro residues" evidence="1">
    <location>
        <begin position="209"/>
        <end position="226"/>
    </location>
</feature>
<evidence type="ECO:0000313" key="3">
    <source>
        <dbReference type="EMBL" id="MDF0590994.1"/>
    </source>
</evidence>
<feature type="region of interest" description="Disordered" evidence="1">
    <location>
        <begin position="91"/>
        <end position="120"/>
    </location>
</feature>
<proteinExistence type="predicted"/>
<dbReference type="PANTHER" id="PTHR42741">
    <property type="entry name" value="NITROREDUCTASE FAMILY PROTEIN"/>
    <property type="match status" value="1"/>
</dbReference>
<comment type="caution">
    <text evidence="3">The sequence shown here is derived from an EMBL/GenBank/DDBJ whole genome shotgun (WGS) entry which is preliminary data.</text>
</comment>
<feature type="compositionally biased region" description="Acidic residues" evidence="1">
    <location>
        <begin position="91"/>
        <end position="112"/>
    </location>
</feature>
<sequence length="457" mass="50288">MRGRFSQEAWRDISSGLPAGTVLVGFTSIPWRESWKYGERAFRYLQINLGHALAAISFASAALGWRATLLDGLGTGEVGLLLGVAAPGETEGSEAFEGDIGEPVDEPVDEPAGDPRAPNSPETEIPDCIVAVHPQGRSISGFALSDRVLDEFRGLRWHGVPDRLSSRRVYWPLLEGVAEATSKPPRSLVIESGSPIGSESVARRVPSPKVDPPSPSPSPSTPPSPSPSLRSLIRERRSAIVMDPAFSISRDDFYSALERMISAPGTFPHHLHPWMPQVHLAIFVHRVLGLDRGLYLLVRDLDHEDLLRKSMRGEFEWSRPEGAPQGFRRLARGDFRDIAAALSCRQKIASDGCFSIAMIARFRSCLEEHGPWFYNRLFWECGIVGQALYLEAERRGLRGCGIGCYFDDLFASALGLSGTDWQSLYAFAVGREAPLRKIETLPGYPPSISSREKVKSP</sequence>
<keyword evidence="4" id="KW-1185">Reference proteome</keyword>
<gene>
    <name evidence="3" type="ORF">P0O15_07415</name>
</gene>
<dbReference type="Proteomes" id="UP001220010">
    <property type="component" value="Unassembled WGS sequence"/>
</dbReference>
<evidence type="ECO:0000313" key="4">
    <source>
        <dbReference type="Proteomes" id="UP001220010"/>
    </source>
</evidence>
<dbReference type="RefSeq" id="WP_316966740.1">
    <property type="nucleotide sequence ID" value="NZ_JARFPK010000024.1"/>
</dbReference>
<dbReference type="CDD" id="cd02142">
    <property type="entry name" value="McbC_SagB-like_oxidoreductase"/>
    <property type="match status" value="1"/>
</dbReference>
<dbReference type="Pfam" id="PF00881">
    <property type="entry name" value="Nitroreductase"/>
    <property type="match status" value="1"/>
</dbReference>
<protein>
    <submittedName>
        <fullName evidence="3">Nitroreductase family protein</fullName>
    </submittedName>
</protein>
<name>A0ABT5X8G7_9EURY</name>
<feature type="domain" description="Nitroreductase" evidence="2">
    <location>
        <begin position="345"/>
        <end position="431"/>
    </location>
</feature>
<dbReference type="InterPro" id="IPR029479">
    <property type="entry name" value="Nitroreductase"/>
</dbReference>
<reference evidence="3 4" key="1">
    <citation type="submission" date="2023-03" db="EMBL/GenBank/DDBJ databases">
        <title>WGS of Methanotrichaceae archaeon Mx.</title>
        <authorList>
            <person name="Sorokin D.Y."/>
            <person name="Merkel A.Y."/>
        </authorList>
    </citation>
    <scope>NUCLEOTIDE SEQUENCE [LARGE SCALE GENOMIC DNA]</scope>
    <source>
        <strain evidence="3 4">Mx</strain>
    </source>
</reference>
<dbReference type="PANTHER" id="PTHR42741:SF3">
    <property type="entry name" value="NITROREDUCTASE FAMILY PROTEIN"/>
    <property type="match status" value="1"/>
</dbReference>
<feature type="region of interest" description="Disordered" evidence="1">
    <location>
        <begin position="182"/>
        <end position="229"/>
    </location>
</feature>
<dbReference type="InterPro" id="IPR000415">
    <property type="entry name" value="Nitroreductase-like"/>
</dbReference>
<evidence type="ECO:0000256" key="1">
    <source>
        <dbReference type="SAM" id="MobiDB-lite"/>
    </source>
</evidence>
<evidence type="ECO:0000259" key="2">
    <source>
        <dbReference type="Pfam" id="PF00881"/>
    </source>
</evidence>
<dbReference type="Gene3D" id="3.40.109.10">
    <property type="entry name" value="NADH Oxidase"/>
    <property type="match status" value="2"/>
</dbReference>
<accession>A0ABT5X8G7</accession>